<keyword evidence="2" id="KW-1185">Reference proteome</keyword>
<name>A0A1Y2BVE2_9FUNG</name>
<proteinExistence type="predicted"/>
<organism evidence="1 2">
    <name type="scientific">Rhizoclosmatium globosum</name>
    <dbReference type="NCBI Taxonomy" id="329046"/>
    <lineage>
        <taxon>Eukaryota</taxon>
        <taxon>Fungi</taxon>
        <taxon>Fungi incertae sedis</taxon>
        <taxon>Chytridiomycota</taxon>
        <taxon>Chytridiomycota incertae sedis</taxon>
        <taxon>Chytridiomycetes</taxon>
        <taxon>Chytridiales</taxon>
        <taxon>Chytriomycetaceae</taxon>
        <taxon>Rhizoclosmatium</taxon>
    </lineage>
</organism>
<dbReference type="Proteomes" id="UP000193642">
    <property type="component" value="Unassembled WGS sequence"/>
</dbReference>
<dbReference type="AlphaFoldDB" id="A0A1Y2BVE2"/>
<evidence type="ECO:0000313" key="1">
    <source>
        <dbReference type="EMBL" id="ORY38597.1"/>
    </source>
</evidence>
<accession>A0A1Y2BVE2</accession>
<evidence type="ECO:0000313" key="2">
    <source>
        <dbReference type="Proteomes" id="UP000193642"/>
    </source>
</evidence>
<comment type="caution">
    <text evidence="1">The sequence shown here is derived from an EMBL/GenBank/DDBJ whole genome shotgun (WGS) entry which is preliminary data.</text>
</comment>
<gene>
    <name evidence="1" type="ORF">BCR33DRAFT_788827</name>
</gene>
<sequence>MKKATFVQTPDNVFDFAARTQIQSENNENPHFPFPNYATKEYVLFLRKIIQAGNDLLVLLARLGHKNLPKTVDKGLSYLQTDERVAVIGKFQTLSLGDYEGKQITLYYRSLINCFLEHMLEGGMEDMKFTGGLLKTEETGERVYGENTSGDAFNAALKSALPGAKVVKLL</sequence>
<dbReference type="OrthoDB" id="3239511at2759"/>
<dbReference type="EMBL" id="MCGO01000043">
    <property type="protein sequence ID" value="ORY38597.1"/>
    <property type="molecule type" value="Genomic_DNA"/>
</dbReference>
<protein>
    <submittedName>
        <fullName evidence="1">Uncharacterized protein</fullName>
    </submittedName>
</protein>
<reference evidence="1 2" key="1">
    <citation type="submission" date="2016-07" db="EMBL/GenBank/DDBJ databases">
        <title>Pervasive Adenine N6-methylation of Active Genes in Fungi.</title>
        <authorList>
            <consortium name="DOE Joint Genome Institute"/>
            <person name="Mondo S.J."/>
            <person name="Dannebaum R.O."/>
            <person name="Kuo R.C."/>
            <person name="Labutti K."/>
            <person name="Haridas S."/>
            <person name="Kuo A."/>
            <person name="Salamov A."/>
            <person name="Ahrendt S.R."/>
            <person name="Lipzen A."/>
            <person name="Sullivan W."/>
            <person name="Andreopoulos W.B."/>
            <person name="Clum A."/>
            <person name="Lindquist E."/>
            <person name="Daum C."/>
            <person name="Ramamoorthy G.K."/>
            <person name="Gryganskyi A."/>
            <person name="Culley D."/>
            <person name="Magnuson J.K."/>
            <person name="James T.Y."/>
            <person name="O'Malley M.A."/>
            <person name="Stajich J.E."/>
            <person name="Spatafora J.W."/>
            <person name="Visel A."/>
            <person name="Grigoriev I.V."/>
        </authorList>
    </citation>
    <scope>NUCLEOTIDE SEQUENCE [LARGE SCALE GENOMIC DNA]</scope>
    <source>
        <strain evidence="1 2">JEL800</strain>
    </source>
</reference>